<evidence type="ECO:0000313" key="2">
    <source>
        <dbReference type="Proteomes" id="UP001165960"/>
    </source>
</evidence>
<accession>A0ACC2RHB6</accession>
<evidence type="ECO:0000313" key="1">
    <source>
        <dbReference type="EMBL" id="KAJ9049467.1"/>
    </source>
</evidence>
<reference evidence="1" key="1">
    <citation type="submission" date="2022-04" db="EMBL/GenBank/DDBJ databases">
        <title>Genome of the entomopathogenic fungus Entomophthora muscae.</title>
        <authorList>
            <person name="Elya C."/>
            <person name="Lovett B.R."/>
            <person name="Lee E."/>
            <person name="Macias A.M."/>
            <person name="Hajek A.E."/>
            <person name="De Bivort B.L."/>
            <person name="Kasson M.T."/>
            <person name="De Fine Licht H.H."/>
            <person name="Stajich J.E."/>
        </authorList>
    </citation>
    <scope>NUCLEOTIDE SEQUENCE</scope>
    <source>
        <strain evidence="1">Berkeley</strain>
    </source>
</reference>
<sequence length="272" mass="30843">MPSQYPFLMPYQEHYVGPKLTAVQWEDEKTYCFQVECRGVTVARRKDSNFINGTKLLNVVGMTRGKRDGILKNEQGRYVVKSGSMMLKGVWIPLQRASDLAREHGVLEMLYPLFEPNIESFYYSPIVSLGSHPIDIELSSRWNQPSLAASRPYRSFPPALTLPPISVDMGYVDMDHQAFCYDSTPTDRHFPQDLSYPAPKPECRQASDLAHSPFFATTPVTYSFPSQPPTTPVSPTSCPNPTEEINSSYQFLNYHPDPQQIKRPVSSLVYHA</sequence>
<dbReference type="Proteomes" id="UP001165960">
    <property type="component" value="Unassembled WGS sequence"/>
</dbReference>
<dbReference type="EMBL" id="QTSX02007229">
    <property type="protein sequence ID" value="KAJ9049467.1"/>
    <property type="molecule type" value="Genomic_DNA"/>
</dbReference>
<protein>
    <submittedName>
        <fullName evidence="1">Basic helix-loop-helix transcription factor</fullName>
    </submittedName>
</protein>
<organism evidence="1 2">
    <name type="scientific">Entomophthora muscae</name>
    <dbReference type="NCBI Taxonomy" id="34485"/>
    <lineage>
        <taxon>Eukaryota</taxon>
        <taxon>Fungi</taxon>
        <taxon>Fungi incertae sedis</taxon>
        <taxon>Zoopagomycota</taxon>
        <taxon>Entomophthoromycotina</taxon>
        <taxon>Entomophthoromycetes</taxon>
        <taxon>Entomophthorales</taxon>
        <taxon>Entomophthoraceae</taxon>
        <taxon>Entomophthora</taxon>
    </lineage>
</organism>
<name>A0ACC2RHB6_9FUNG</name>
<proteinExistence type="predicted"/>
<gene>
    <name evidence="1" type="primary">EFH1_1</name>
    <name evidence="1" type="ORF">DSO57_1024172</name>
</gene>
<comment type="caution">
    <text evidence="1">The sequence shown here is derived from an EMBL/GenBank/DDBJ whole genome shotgun (WGS) entry which is preliminary data.</text>
</comment>
<keyword evidence="2" id="KW-1185">Reference proteome</keyword>